<evidence type="ECO:0000313" key="1">
    <source>
        <dbReference type="EMBL" id="MCI60748.1"/>
    </source>
</evidence>
<dbReference type="AlphaFoldDB" id="A0A392TID3"/>
<feature type="non-terminal residue" evidence="1">
    <location>
        <position position="76"/>
    </location>
</feature>
<organism evidence="1 2">
    <name type="scientific">Trifolium medium</name>
    <dbReference type="NCBI Taxonomy" id="97028"/>
    <lineage>
        <taxon>Eukaryota</taxon>
        <taxon>Viridiplantae</taxon>
        <taxon>Streptophyta</taxon>
        <taxon>Embryophyta</taxon>
        <taxon>Tracheophyta</taxon>
        <taxon>Spermatophyta</taxon>
        <taxon>Magnoliopsida</taxon>
        <taxon>eudicotyledons</taxon>
        <taxon>Gunneridae</taxon>
        <taxon>Pentapetalae</taxon>
        <taxon>rosids</taxon>
        <taxon>fabids</taxon>
        <taxon>Fabales</taxon>
        <taxon>Fabaceae</taxon>
        <taxon>Papilionoideae</taxon>
        <taxon>50 kb inversion clade</taxon>
        <taxon>NPAAA clade</taxon>
        <taxon>Hologalegina</taxon>
        <taxon>IRL clade</taxon>
        <taxon>Trifolieae</taxon>
        <taxon>Trifolium</taxon>
    </lineage>
</organism>
<comment type="caution">
    <text evidence="1">The sequence shown here is derived from an EMBL/GenBank/DDBJ whole genome shotgun (WGS) entry which is preliminary data.</text>
</comment>
<evidence type="ECO:0000313" key="2">
    <source>
        <dbReference type="Proteomes" id="UP000265520"/>
    </source>
</evidence>
<reference evidence="1 2" key="1">
    <citation type="journal article" date="2018" name="Front. Plant Sci.">
        <title>Red Clover (Trifolium pratense) and Zigzag Clover (T. medium) - A Picture of Genomic Similarities and Differences.</title>
        <authorList>
            <person name="Dluhosova J."/>
            <person name="Istvanek J."/>
            <person name="Nedelnik J."/>
            <person name="Repkova J."/>
        </authorList>
    </citation>
    <scope>NUCLEOTIDE SEQUENCE [LARGE SCALE GENOMIC DNA]</scope>
    <source>
        <strain evidence="2">cv. 10/8</strain>
        <tissue evidence="1">Leaf</tissue>
    </source>
</reference>
<accession>A0A392TID3</accession>
<dbReference type="Proteomes" id="UP000265520">
    <property type="component" value="Unassembled WGS sequence"/>
</dbReference>
<name>A0A392TID3_9FABA</name>
<proteinExistence type="predicted"/>
<dbReference type="EMBL" id="LXQA010587317">
    <property type="protein sequence ID" value="MCI60748.1"/>
    <property type="molecule type" value="Genomic_DNA"/>
</dbReference>
<sequence>MGSKFDIEFTGSNDFGLWKVKMKTVLIHNKCVEGRSTNVGESLCLGDKVLREVAKETNTAAMWTKLDSLYMTKSMA</sequence>
<protein>
    <submittedName>
        <fullName evidence="1">Cytochrome P450</fullName>
    </submittedName>
</protein>
<keyword evidence="2" id="KW-1185">Reference proteome</keyword>